<proteinExistence type="predicted"/>
<name>A0ABP6PM67_9ACTN</name>
<dbReference type="InterPro" id="IPR028973">
    <property type="entry name" value="PhnB-like"/>
</dbReference>
<protein>
    <submittedName>
        <fullName evidence="2">VOC family protein</fullName>
    </submittedName>
</protein>
<sequence length="141" mass="14841">MTVRLNPYLSFGGNAREAMAFYQSVFGGELTSSTYAEGGMSDDPAQGDKIMHAMLDAGPGVVLMGSDSPPGMPFDDGTRISVSLSGDDESTLRGYWDGLVQGGEVTMPLERAPWGDSFGMCTDKFGIGWMVNITGVPAAAQ</sequence>
<dbReference type="PANTHER" id="PTHR33990">
    <property type="entry name" value="PROTEIN YJDN-RELATED"/>
    <property type="match status" value="1"/>
</dbReference>
<organism evidence="2 3">
    <name type="scientific">Blastococcus jejuensis</name>
    <dbReference type="NCBI Taxonomy" id="351224"/>
    <lineage>
        <taxon>Bacteria</taxon>
        <taxon>Bacillati</taxon>
        <taxon>Actinomycetota</taxon>
        <taxon>Actinomycetes</taxon>
        <taxon>Geodermatophilales</taxon>
        <taxon>Geodermatophilaceae</taxon>
        <taxon>Blastococcus</taxon>
    </lineage>
</organism>
<dbReference type="Gene3D" id="3.10.180.10">
    <property type="entry name" value="2,3-Dihydroxybiphenyl 1,2-Dioxygenase, domain 1"/>
    <property type="match status" value="1"/>
</dbReference>
<dbReference type="InterPro" id="IPR029068">
    <property type="entry name" value="Glyas_Bleomycin-R_OHBP_Dase"/>
</dbReference>
<dbReference type="InterPro" id="IPR004360">
    <property type="entry name" value="Glyas_Fos-R_dOase_dom"/>
</dbReference>
<feature type="domain" description="Glyoxalase/fosfomycin resistance/dioxygenase" evidence="1">
    <location>
        <begin position="5"/>
        <end position="130"/>
    </location>
</feature>
<dbReference type="Pfam" id="PF00903">
    <property type="entry name" value="Glyoxalase"/>
    <property type="match status" value="1"/>
</dbReference>
<dbReference type="EMBL" id="BAAAVV010000015">
    <property type="protein sequence ID" value="GAA3182373.1"/>
    <property type="molecule type" value="Genomic_DNA"/>
</dbReference>
<gene>
    <name evidence="2" type="ORF">GCM10010531_40790</name>
</gene>
<dbReference type="SUPFAM" id="SSF54593">
    <property type="entry name" value="Glyoxalase/Bleomycin resistance protein/Dihydroxybiphenyl dioxygenase"/>
    <property type="match status" value="1"/>
</dbReference>
<comment type="caution">
    <text evidence="2">The sequence shown here is derived from an EMBL/GenBank/DDBJ whole genome shotgun (WGS) entry which is preliminary data.</text>
</comment>
<dbReference type="Proteomes" id="UP001499924">
    <property type="component" value="Unassembled WGS sequence"/>
</dbReference>
<dbReference type="CDD" id="cd06588">
    <property type="entry name" value="PhnB_like"/>
    <property type="match status" value="1"/>
</dbReference>
<keyword evidence="3" id="KW-1185">Reference proteome</keyword>
<evidence type="ECO:0000259" key="1">
    <source>
        <dbReference type="Pfam" id="PF00903"/>
    </source>
</evidence>
<dbReference type="RefSeq" id="WP_344690903.1">
    <property type="nucleotide sequence ID" value="NZ_BAAAVV010000015.1"/>
</dbReference>
<evidence type="ECO:0000313" key="2">
    <source>
        <dbReference type="EMBL" id="GAA3182373.1"/>
    </source>
</evidence>
<reference evidence="3" key="1">
    <citation type="journal article" date="2019" name="Int. J. Syst. Evol. Microbiol.">
        <title>The Global Catalogue of Microorganisms (GCM) 10K type strain sequencing project: providing services to taxonomists for standard genome sequencing and annotation.</title>
        <authorList>
            <consortium name="The Broad Institute Genomics Platform"/>
            <consortium name="The Broad Institute Genome Sequencing Center for Infectious Disease"/>
            <person name="Wu L."/>
            <person name="Ma J."/>
        </authorList>
    </citation>
    <scope>NUCLEOTIDE SEQUENCE [LARGE SCALE GENOMIC DNA]</scope>
    <source>
        <strain evidence="3">JCM 15614</strain>
    </source>
</reference>
<accession>A0ABP6PM67</accession>
<dbReference type="PANTHER" id="PTHR33990:SF1">
    <property type="entry name" value="PROTEIN YJDN"/>
    <property type="match status" value="1"/>
</dbReference>
<evidence type="ECO:0000313" key="3">
    <source>
        <dbReference type="Proteomes" id="UP001499924"/>
    </source>
</evidence>